<dbReference type="PANTHER" id="PTHR36115:SF6">
    <property type="entry name" value="PROLINE-RICH ANTIGEN HOMOLOG"/>
    <property type="match status" value="1"/>
</dbReference>
<dbReference type="InterPro" id="IPR051791">
    <property type="entry name" value="Pra-immunoreactive"/>
</dbReference>
<sequence>MFGQLIGGNDLLPPSPPPSGPGTPAGIWQRQVAVGIDLVIAVLVVLVPLIAFDRILNATVGDGGADVWRLVAVLWLVAFVLTYSPISTCRWGRALGKRVMGLKVVRLGSDSRIGYGRALIRHVVNVGIGLVPVIIIKNVIAISMDANQQGMHDRLAHSAVVRTR</sequence>
<keyword evidence="3 7" id="KW-0812">Transmembrane</keyword>
<keyword evidence="10" id="KW-1185">Reference proteome</keyword>
<evidence type="ECO:0000256" key="3">
    <source>
        <dbReference type="ARBA" id="ARBA00022692"/>
    </source>
</evidence>
<proteinExistence type="predicted"/>
<evidence type="ECO:0000313" key="10">
    <source>
        <dbReference type="Proteomes" id="UP000198280"/>
    </source>
</evidence>
<dbReference type="GO" id="GO:0005886">
    <property type="term" value="C:plasma membrane"/>
    <property type="evidence" value="ECO:0007669"/>
    <property type="project" value="UniProtKB-SubCell"/>
</dbReference>
<dbReference type="Proteomes" id="UP000198280">
    <property type="component" value="Unassembled WGS sequence"/>
</dbReference>
<evidence type="ECO:0000259" key="8">
    <source>
        <dbReference type="Pfam" id="PF06271"/>
    </source>
</evidence>
<feature type="domain" description="RDD" evidence="8">
    <location>
        <begin position="24"/>
        <end position="156"/>
    </location>
</feature>
<name>A0A239NHG1_9ACTN</name>
<dbReference type="OrthoDB" id="9774993at2"/>
<keyword evidence="4 7" id="KW-1133">Transmembrane helix</keyword>
<dbReference type="RefSeq" id="WP_089228731.1">
    <property type="nucleotide sequence ID" value="NZ_FZOF01000036.1"/>
</dbReference>
<evidence type="ECO:0000256" key="1">
    <source>
        <dbReference type="ARBA" id="ARBA00004651"/>
    </source>
</evidence>
<feature type="region of interest" description="Disordered" evidence="6">
    <location>
        <begin position="1"/>
        <end position="23"/>
    </location>
</feature>
<feature type="transmembrane region" description="Helical" evidence="7">
    <location>
        <begin position="67"/>
        <end position="86"/>
    </location>
</feature>
<evidence type="ECO:0000256" key="5">
    <source>
        <dbReference type="ARBA" id="ARBA00023136"/>
    </source>
</evidence>
<organism evidence="9 10">
    <name type="scientific">Actinacidiphila glaucinigra</name>
    <dbReference type="NCBI Taxonomy" id="235986"/>
    <lineage>
        <taxon>Bacteria</taxon>
        <taxon>Bacillati</taxon>
        <taxon>Actinomycetota</taxon>
        <taxon>Actinomycetes</taxon>
        <taxon>Kitasatosporales</taxon>
        <taxon>Streptomycetaceae</taxon>
        <taxon>Actinacidiphila</taxon>
    </lineage>
</organism>
<gene>
    <name evidence="9" type="ORF">SAMN05216252_13618</name>
</gene>
<comment type="subcellular location">
    <subcellularLocation>
        <location evidence="1">Cell membrane</location>
        <topology evidence="1">Multi-pass membrane protein</topology>
    </subcellularLocation>
</comment>
<keyword evidence="5 7" id="KW-0472">Membrane</keyword>
<dbReference type="PANTHER" id="PTHR36115">
    <property type="entry name" value="PROLINE-RICH ANTIGEN HOMOLOG-RELATED"/>
    <property type="match status" value="1"/>
</dbReference>
<evidence type="ECO:0000313" key="9">
    <source>
        <dbReference type="EMBL" id="SNT53982.1"/>
    </source>
</evidence>
<protein>
    <submittedName>
        <fullName evidence="9">Uncharacterized membrane protein YckC, RDD family</fullName>
    </submittedName>
</protein>
<evidence type="ECO:0000256" key="6">
    <source>
        <dbReference type="SAM" id="MobiDB-lite"/>
    </source>
</evidence>
<evidence type="ECO:0000256" key="4">
    <source>
        <dbReference type="ARBA" id="ARBA00022989"/>
    </source>
</evidence>
<evidence type="ECO:0000256" key="2">
    <source>
        <dbReference type="ARBA" id="ARBA00022475"/>
    </source>
</evidence>
<dbReference type="Pfam" id="PF06271">
    <property type="entry name" value="RDD"/>
    <property type="match status" value="1"/>
</dbReference>
<feature type="transmembrane region" description="Helical" evidence="7">
    <location>
        <begin position="32"/>
        <end position="52"/>
    </location>
</feature>
<keyword evidence="2" id="KW-1003">Cell membrane</keyword>
<dbReference type="EMBL" id="FZOF01000036">
    <property type="protein sequence ID" value="SNT53982.1"/>
    <property type="molecule type" value="Genomic_DNA"/>
</dbReference>
<dbReference type="AlphaFoldDB" id="A0A239NHG1"/>
<dbReference type="InterPro" id="IPR010432">
    <property type="entry name" value="RDD"/>
</dbReference>
<reference evidence="9 10" key="1">
    <citation type="submission" date="2017-06" db="EMBL/GenBank/DDBJ databases">
        <authorList>
            <person name="Kim H.J."/>
            <person name="Triplett B.A."/>
        </authorList>
    </citation>
    <scope>NUCLEOTIDE SEQUENCE [LARGE SCALE GENOMIC DNA]</scope>
    <source>
        <strain evidence="9 10">CGMCC 4.1858</strain>
    </source>
</reference>
<accession>A0A239NHG1</accession>
<evidence type="ECO:0000256" key="7">
    <source>
        <dbReference type="SAM" id="Phobius"/>
    </source>
</evidence>